<gene>
    <name evidence="1" type="ORF">DVG78_28190</name>
</gene>
<dbReference type="OrthoDB" id="9816564at2"/>
<evidence type="ECO:0000313" key="1">
    <source>
        <dbReference type="EMBL" id="RDB02604.1"/>
    </source>
</evidence>
<organism evidence="1 2">
    <name type="scientific">Runella aurantiaca</name>
    <dbReference type="NCBI Taxonomy" id="2282308"/>
    <lineage>
        <taxon>Bacteria</taxon>
        <taxon>Pseudomonadati</taxon>
        <taxon>Bacteroidota</taxon>
        <taxon>Cytophagia</taxon>
        <taxon>Cytophagales</taxon>
        <taxon>Spirosomataceae</taxon>
        <taxon>Runella</taxon>
    </lineage>
</organism>
<dbReference type="AlphaFoldDB" id="A0A369I5Z5"/>
<name>A0A369I5Z5_9BACT</name>
<dbReference type="EMBL" id="QPIW01000040">
    <property type="protein sequence ID" value="RDB02604.1"/>
    <property type="molecule type" value="Genomic_DNA"/>
</dbReference>
<proteinExistence type="predicted"/>
<keyword evidence="1" id="KW-0808">Transferase</keyword>
<protein>
    <submittedName>
        <fullName evidence="1">Glycosyltransferase family 1 protein</fullName>
    </submittedName>
</protein>
<reference evidence="1 2" key="1">
    <citation type="submission" date="2018-07" db="EMBL/GenBank/DDBJ databases">
        <title>Genome analysis of Runella aurantiaca.</title>
        <authorList>
            <person name="Yang X."/>
        </authorList>
    </citation>
    <scope>NUCLEOTIDE SEQUENCE [LARGE SCALE GENOMIC DNA]</scope>
    <source>
        <strain evidence="1 2">YX9</strain>
    </source>
</reference>
<comment type="caution">
    <text evidence="1">The sequence shown here is derived from an EMBL/GenBank/DDBJ whole genome shotgun (WGS) entry which is preliminary data.</text>
</comment>
<dbReference type="Pfam" id="PF13692">
    <property type="entry name" value="Glyco_trans_1_4"/>
    <property type="match status" value="1"/>
</dbReference>
<dbReference type="GO" id="GO:0016740">
    <property type="term" value="F:transferase activity"/>
    <property type="evidence" value="ECO:0007669"/>
    <property type="project" value="UniProtKB-KW"/>
</dbReference>
<evidence type="ECO:0000313" key="2">
    <source>
        <dbReference type="Proteomes" id="UP000253141"/>
    </source>
</evidence>
<dbReference type="Proteomes" id="UP000253141">
    <property type="component" value="Unassembled WGS sequence"/>
</dbReference>
<accession>A0A369I5Z5</accession>
<dbReference type="Gene3D" id="3.40.50.2000">
    <property type="entry name" value="Glycogen Phosphorylase B"/>
    <property type="match status" value="1"/>
</dbReference>
<sequence length="405" mass="46992">MEQLLTDIVCFSHLRWNFVYQRPQHLLSRFAHDSRVFFIEEPILYEGIDKIELSSPQKNLWVVTPFLHSSSTACILERQKKLLTVLFYQKSIKNYLFWYYTPLALDVSDIFRPRLIVYDCMDELSAFKFAPIELKQKERALFAKADIVFTGGVSIFEAKKKVHEAVYCFPSSIDKAHFYQARKYSKEPADQLLIPHPRIGFYGVVDERFDIELLKNVAQMRPQWHFIIIGPIVKIDSTSLPQEDNIHYLGSKKYEELPLYLAGWDLATCLFARNESTRYISPTKTPEYLAGGKPVISTPIKDIVDTYGKNDLVHIVETPEEFIECTEKELAITDKQHWLQRVDAFLHDNSWDATWASMAALVRHRLKTKKDTAPKHENLKAILQTHGLSDISTDIGRPMFKENSV</sequence>
<keyword evidence="2" id="KW-1185">Reference proteome</keyword>
<dbReference type="SUPFAM" id="SSF53756">
    <property type="entry name" value="UDP-Glycosyltransferase/glycogen phosphorylase"/>
    <property type="match status" value="1"/>
</dbReference>